<evidence type="ECO:0000313" key="3">
    <source>
        <dbReference type="Proteomes" id="UP000030634"/>
    </source>
</evidence>
<dbReference type="Proteomes" id="UP000030634">
    <property type="component" value="Chromosome"/>
</dbReference>
<feature type="region of interest" description="Disordered" evidence="1">
    <location>
        <begin position="25"/>
        <end position="64"/>
    </location>
</feature>
<evidence type="ECO:0000313" key="2">
    <source>
        <dbReference type="EMBL" id="AIZ44173.1"/>
    </source>
</evidence>
<sequence length="64" mass="6601">MERSQGILLSSAACPVAPAPAELCNPLPPPARRPFPSGLDQSPTGGAGRKSLDPLTLRPLDPIT</sequence>
<name>A0A0A7KHY2_9DEIO</name>
<dbReference type="EMBL" id="CP010028">
    <property type="protein sequence ID" value="AIZ44173.1"/>
    <property type="molecule type" value="Genomic_DNA"/>
</dbReference>
<organism evidence="2 3">
    <name type="scientific">Deinococcus radiopugnans</name>
    <dbReference type="NCBI Taxonomy" id="57497"/>
    <lineage>
        <taxon>Bacteria</taxon>
        <taxon>Thermotogati</taxon>
        <taxon>Deinococcota</taxon>
        <taxon>Deinococci</taxon>
        <taxon>Deinococcales</taxon>
        <taxon>Deinococcaceae</taxon>
        <taxon>Deinococcus</taxon>
    </lineage>
</organism>
<accession>A0A0A7KHY2</accession>
<dbReference type="AlphaFoldDB" id="A0A0A7KHY2"/>
<gene>
    <name evidence="2" type="ORF">QR90_02180</name>
</gene>
<dbReference type="KEGG" id="dsw:QR90_02180"/>
<reference evidence="3" key="1">
    <citation type="submission" date="2014-11" db="EMBL/GenBank/DDBJ databases">
        <title>Hymenobacter sp. DG25B genome submission.</title>
        <authorList>
            <person name="Jung H.-Y."/>
            <person name="Kim M.K."/>
            <person name="Srinivasan S."/>
            <person name="Lim S."/>
        </authorList>
    </citation>
    <scope>NUCLEOTIDE SEQUENCE [LARGE SCALE GENOMIC DNA]</scope>
    <source>
        <strain evidence="3">DY59</strain>
    </source>
</reference>
<dbReference type="HOGENOM" id="CLU_2860297_0_0_0"/>
<protein>
    <submittedName>
        <fullName evidence="2">Uncharacterized protein</fullName>
    </submittedName>
</protein>
<evidence type="ECO:0000256" key="1">
    <source>
        <dbReference type="SAM" id="MobiDB-lite"/>
    </source>
</evidence>
<proteinExistence type="predicted"/>